<gene>
    <name evidence="8" type="ORF">FANTH_10326</name>
</gene>
<dbReference type="EMBL" id="JABEVY010000289">
    <property type="protein sequence ID" value="KAF5238379.1"/>
    <property type="molecule type" value="Genomic_DNA"/>
</dbReference>
<dbReference type="PROSITE" id="PS50888">
    <property type="entry name" value="BHLH"/>
    <property type="match status" value="1"/>
</dbReference>
<dbReference type="InterPro" id="IPR036638">
    <property type="entry name" value="HLH_DNA-bd_sf"/>
</dbReference>
<dbReference type="GO" id="GO:0003700">
    <property type="term" value="F:DNA-binding transcription factor activity"/>
    <property type="evidence" value="ECO:0007669"/>
    <property type="project" value="TreeGrafter"/>
</dbReference>
<feature type="region of interest" description="Disordered" evidence="6">
    <location>
        <begin position="1"/>
        <end position="25"/>
    </location>
</feature>
<reference evidence="8 9" key="1">
    <citation type="journal article" date="2020" name="BMC Genomics">
        <title>Correction to: Identification and distribution of gene clusters required for synthesis of sphingolipid metabolism inhibitors in diverse species of the filamentous fungus Fusarium.</title>
        <authorList>
            <person name="Kim H.S."/>
            <person name="Lohmar J.M."/>
            <person name="Busman M."/>
            <person name="Brown D.W."/>
            <person name="Naumann T.A."/>
            <person name="Divon H.H."/>
            <person name="Lysoe E."/>
            <person name="Uhlig S."/>
            <person name="Proctor R.H."/>
        </authorList>
    </citation>
    <scope>NUCLEOTIDE SEQUENCE [LARGE SCALE GENOMIC DNA]</scope>
    <source>
        <strain evidence="8 9">NRRL 25214</strain>
    </source>
</reference>
<dbReference type="SUPFAM" id="SSF47459">
    <property type="entry name" value="HLH, helix-loop-helix DNA-binding domain"/>
    <property type="match status" value="1"/>
</dbReference>
<dbReference type="SMART" id="SM00353">
    <property type="entry name" value="HLH"/>
    <property type="match status" value="1"/>
</dbReference>
<protein>
    <recommendedName>
        <fullName evidence="7">BHLH domain-containing protein</fullName>
    </recommendedName>
</protein>
<evidence type="ECO:0000256" key="2">
    <source>
        <dbReference type="ARBA" id="ARBA00023125"/>
    </source>
</evidence>
<dbReference type="PANTHER" id="PTHR10328:SF3">
    <property type="entry name" value="PROTEIN MAX"/>
    <property type="match status" value="1"/>
</dbReference>
<organism evidence="8 9">
    <name type="scientific">Fusarium anthophilum</name>
    <dbReference type="NCBI Taxonomy" id="48485"/>
    <lineage>
        <taxon>Eukaryota</taxon>
        <taxon>Fungi</taxon>
        <taxon>Dikarya</taxon>
        <taxon>Ascomycota</taxon>
        <taxon>Pezizomycotina</taxon>
        <taxon>Sordariomycetes</taxon>
        <taxon>Hypocreomycetidae</taxon>
        <taxon>Hypocreales</taxon>
        <taxon>Nectriaceae</taxon>
        <taxon>Fusarium</taxon>
        <taxon>Fusarium fujikuroi species complex</taxon>
    </lineage>
</organism>
<evidence type="ECO:0000256" key="1">
    <source>
        <dbReference type="ARBA" id="ARBA00023015"/>
    </source>
</evidence>
<dbReference type="GO" id="GO:0046983">
    <property type="term" value="F:protein dimerization activity"/>
    <property type="evidence" value="ECO:0007669"/>
    <property type="project" value="InterPro"/>
</dbReference>
<evidence type="ECO:0000256" key="6">
    <source>
        <dbReference type="SAM" id="MobiDB-lite"/>
    </source>
</evidence>
<dbReference type="GO" id="GO:0045944">
    <property type="term" value="P:positive regulation of transcription by RNA polymerase II"/>
    <property type="evidence" value="ECO:0007669"/>
    <property type="project" value="TreeGrafter"/>
</dbReference>
<accession>A0A8H4Z1X7</accession>
<keyword evidence="3" id="KW-0010">Activator</keyword>
<evidence type="ECO:0000256" key="5">
    <source>
        <dbReference type="ARBA" id="ARBA00023242"/>
    </source>
</evidence>
<keyword evidence="9" id="KW-1185">Reference proteome</keyword>
<dbReference type="Gene3D" id="4.10.280.10">
    <property type="entry name" value="Helix-loop-helix DNA-binding domain"/>
    <property type="match status" value="1"/>
</dbReference>
<dbReference type="PANTHER" id="PTHR10328">
    <property type="entry name" value="PROTEIN MAX MYC-ASSOCIATED FACTOR X"/>
    <property type="match status" value="1"/>
</dbReference>
<evidence type="ECO:0000313" key="8">
    <source>
        <dbReference type="EMBL" id="KAF5238379.1"/>
    </source>
</evidence>
<feature type="domain" description="BHLH" evidence="7">
    <location>
        <begin position="24"/>
        <end position="76"/>
    </location>
</feature>
<evidence type="ECO:0000256" key="4">
    <source>
        <dbReference type="ARBA" id="ARBA00023163"/>
    </source>
</evidence>
<keyword evidence="4" id="KW-0804">Transcription</keyword>
<keyword evidence="5" id="KW-0539">Nucleus</keyword>
<dbReference type="Pfam" id="PF00010">
    <property type="entry name" value="HLH"/>
    <property type="match status" value="1"/>
</dbReference>
<dbReference type="GO" id="GO:0003677">
    <property type="term" value="F:DNA binding"/>
    <property type="evidence" value="ECO:0007669"/>
    <property type="project" value="UniProtKB-KW"/>
</dbReference>
<dbReference type="AlphaFoldDB" id="A0A8H4Z1X7"/>
<dbReference type="GO" id="GO:0090575">
    <property type="term" value="C:RNA polymerase II transcription regulator complex"/>
    <property type="evidence" value="ECO:0007669"/>
    <property type="project" value="TreeGrafter"/>
</dbReference>
<evidence type="ECO:0000259" key="7">
    <source>
        <dbReference type="PROSITE" id="PS50888"/>
    </source>
</evidence>
<evidence type="ECO:0000313" key="9">
    <source>
        <dbReference type="Proteomes" id="UP000573603"/>
    </source>
</evidence>
<name>A0A8H4Z1X7_9HYPO</name>
<keyword evidence="1" id="KW-0805">Transcription regulation</keyword>
<dbReference type="Proteomes" id="UP000573603">
    <property type="component" value="Unassembled WGS sequence"/>
</dbReference>
<keyword evidence="2" id="KW-0238">DNA-binding</keyword>
<proteinExistence type="predicted"/>
<comment type="caution">
    <text evidence="8">The sequence shown here is derived from an EMBL/GenBank/DDBJ whole genome shotgun (WGS) entry which is preliminary data.</text>
</comment>
<sequence length="282" mass="30794">MSNAGITKASRPKRKNRPRPLPPDVTARNLAIEKQRRGELKEDFLELARLLPDLANTRRLTKVLIVNKSIEHVRQQRELSIAVASDMQEIVNQNYELVAEVNALRAQIGGPSMPQAQAKPMTQAMAQLAETKNHVFGTFPAGFGDNWAGEYSQVEHETTREVGFSTDNSYAPPGLQTNVNITPDTTQSSLESTPGSATVSAYQESQVNFNLCLNTAAEPSFPFPDLLGLSHSYVGDPLMEGFWTQGVVDEGSAWVGGLSGSDVSSSFFQNNVEDNEIQSGIK</sequence>
<evidence type="ECO:0000256" key="3">
    <source>
        <dbReference type="ARBA" id="ARBA00023159"/>
    </source>
</evidence>
<dbReference type="InterPro" id="IPR011598">
    <property type="entry name" value="bHLH_dom"/>
</dbReference>
<dbReference type="CDD" id="cd00083">
    <property type="entry name" value="bHLH_SF"/>
    <property type="match status" value="1"/>
</dbReference>